<dbReference type="EMBL" id="CP071250">
    <property type="protein sequence ID" value="UUF09574.1"/>
    <property type="molecule type" value="Genomic_DNA"/>
</dbReference>
<evidence type="ECO:0000256" key="1">
    <source>
        <dbReference type="SAM" id="Phobius"/>
    </source>
</evidence>
<protein>
    <submittedName>
        <fullName evidence="2">Uncharacterized protein</fullName>
    </submittedName>
</protein>
<evidence type="ECO:0000313" key="3">
    <source>
        <dbReference type="Proteomes" id="UP001058072"/>
    </source>
</evidence>
<dbReference type="Proteomes" id="UP001058072">
    <property type="component" value="Chromosome"/>
</dbReference>
<keyword evidence="1" id="KW-0812">Transmembrane</keyword>
<keyword evidence="1" id="KW-1133">Transmembrane helix</keyword>
<sequence length="73" mass="8063">MKNKGLQLILFILSLICLIISAKLFYQLGIYVDEANTSPSVVLGGNFGVWLEWTHLALMAAISVLSGIQLFHK</sequence>
<proteinExistence type="predicted"/>
<accession>A0A9Q9CIK3</accession>
<keyword evidence="1" id="KW-0472">Membrane</keyword>
<feature type="transmembrane region" description="Helical" evidence="1">
    <location>
        <begin position="7"/>
        <end position="30"/>
    </location>
</feature>
<reference evidence="2" key="1">
    <citation type="submission" date="2021-03" db="EMBL/GenBank/DDBJ databases">
        <title>Comparative Genomics and Metabolomics in the genus Turicibacter.</title>
        <authorList>
            <person name="Maki J."/>
            <person name="Looft T."/>
        </authorList>
    </citation>
    <scope>NUCLEOTIDE SEQUENCE</scope>
    <source>
        <strain evidence="2">ISU324</strain>
    </source>
</reference>
<name>A0A9Q9CIK3_9FIRM</name>
<feature type="transmembrane region" description="Helical" evidence="1">
    <location>
        <begin position="50"/>
        <end position="71"/>
    </location>
</feature>
<evidence type="ECO:0000313" key="2">
    <source>
        <dbReference type="EMBL" id="UUF09574.1"/>
    </source>
</evidence>
<gene>
    <name evidence="2" type="ORF">J0J70_06430</name>
</gene>
<dbReference type="RefSeq" id="WP_212725083.1">
    <property type="nucleotide sequence ID" value="NZ_CP071250.1"/>
</dbReference>
<organism evidence="2 3">
    <name type="scientific">Turicibacter bilis</name>
    <dbReference type="NCBI Taxonomy" id="2735723"/>
    <lineage>
        <taxon>Bacteria</taxon>
        <taxon>Bacillati</taxon>
        <taxon>Bacillota</taxon>
        <taxon>Erysipelotrichia</taxon>
        <taxon>Erysipelotrichales</taxon>
        <taxon>Turicibacteraceae</taxon>
        <taxon>Turicibacter</taxon>
    </lineage>
</organism>
<dbReference type="AlphaFoldDB" id="A0A9Q9CIK3"/>